<reference evidence="2 3" key="1">
    <citation type="submission" date="2024-04" db="EMBL/GenBank/DDBJ databases">
        <title>Novel species of the genus Ideonella isolated from streams.</title>
        <authorList>
            <person name="Lu H."/>
        </authorList>
    </citation>
    <scope>NUCLEOTIDE SEQUENCE [LARGE SCALE GENOMIC DNA]</scope>
    <source>
        <strain evidence="2 3">DXS29W</strain>
    </source>
</reference>
<keyword evidence="3" id="KW-1185">Reference proteome</keyword>
<dbReference type="RefSeq" id="WP_341423932.1">
    <property type="nucleotide sequence ID" value="NZ_JBBUTG010000001.1"/>
</dbReference>
<dbReference type="Pfam" id="PF00781">
    <property type="entry name" value="DAGK_cat"/>
    <property type="match status" value="1"/>
</dbReference>
<dbReference type="PANTHER" id="PTHR12358:SF54">
    <property type="entry name" value="SPHINGOSINE KINASE RELATED PROTEIN"/>
    <property type="match status" value="1"/>
</dbReference>
<name>A0ABU9BIQ1_9BURK</name>
<gene>
    <name evidence="2" type="ORF">AACH06_02080</name>
</gene>
<accession>A0ABU9BIQ1</accession>
<dbReference type="InterPro" id="IPR001206">
    <property type="entry name" value="Diacylglycerol_kinase_cat_dom"/>
</dbReference>
<dbReference type="InterPro" id="IPR050187">
    <property type="entry name" value="Lipid_Phosphate_FormReg"/>
</dbReference>
<dbReference type="Gene3D" id="3.40.50.10330">
    <property type="entry name" value="Probable inorganic polyphosphate/atp-NAD kinase, domain 1"/>
    <property type="match status" value="1"/>
</dbReference>
<evidence type="ECO:0000259" key="1">
    <source>
        <dbReference type="PROSITE" id="PS50146"/>
    </source>
</evidence>
<sequence>MSDPGTAGPPLFIVLNQGSGSDDAAQVRQQIGDVLVRAGREHRFLQAARGSDVPVMAREAVAAAQASRGIVVAAGGDGTINTVVNAVLGTGCTMGVLPQGTFNYFGRAQGIPQDTVQATECLLTGTPQPVQVGLVNDRAFVVNASLGLYPQLLQDREAYKQRYGRSRWVAAWAAVLSLLHAHRPLRLELSNGQQVRSIRTPTLFVGNNGLQLSQIGIAEAPAVEQGDLVAITLRPVGTLAMAWLMLRGAFGQLGEANDVFSFAFDSMQVRPAAPFGRRRMKVAADGEVFRMRAPLQFRVAPQPLMLIKPLAAIAPASADPVNSP</sequence>
<keyword evidence="2" id="KW-0418">Kinase</keyword>
<dbReference type="InterPro" id="IPR017438">
    <property type="entry name" value="ATP-NAD_kinase_N"/>
</dbReference>
<dbReference type="Proteomes" id="UP001371218">
    <property type="component" value="Unassembled WGS sequence"/>
</dbReference>
<dbReference type="GO" id="GO:0016301">
    <property type="term" value="F:kinase activity"/>
    <property type="evidence" value="ECO:0007669"/>
    <property type="project" value="UniProtKB-KW"/>
</dbReference>
<dbReference type="Gene3D" id="2.60.200.40">
    <property type="match status" value="1"/>
</dbReference>
<dbReference type="SUPFAM" id="SSF111331">
    <property type="entry name" value="NAD kinase/diacylglycerol kinase-like"/>
    <property type="match status" value="1"/>
</dbReference>
<protein>
    <submittedName>
        <fullName evidence="2">Diacylglycerol kinase family protein</fullName>
    </submittedName>
</protein>
<organism evidence="2 3">
    <name type="scientific">Ideonella lacteola</name>
    <dbReference type="NCBI Taxonomy" id="2984193"/>
    <lineage>
        <taxon>Bacteria</taxon>
        <taxon>Pseudomonadati</taxon>
        <taxon>Pseudomonadota</taxon>
        <taxon>Betaproteobacteria</taxon>
        <taxon>Burkholderiales</taxon>
        <taxon>Sphaerotilaceae</taxon>
        <taxon>Ideonella</taxon>
    </lineage>
</organism>
<dbReference type="InterPro" id="IPR016064">
    <property type="entry name" value="NAD/diacylglycerol_kinase_sf"/>
</dbReference>
<dbReference type="EMBL" id="JBBUTG010000001">
    <property type="protein sequence ID" value="MEK8029596.1"/>
    <property type="molecule type" value="Genomic_DNA"/>
</dbReference>
<evidence type="ECO:0000313" key="3">
    <source>
        <dbReference type="Proteomes" id="UP001371218"/>
    </source>
</evidence>
<comment type="caution">
    <text evidence="2">The sequence shown here is derived from an EMBL/GenBank/DDBJ whole genome shotgun (WGS) entry which is preliminary data.</text>
</comment>
<dbReference type="PANTHER" id="PTHR12358">
    <property type="entry name" value="SPHINGOSINE KINASE"/>
    <property type="match status" value="1"/>
</dbReference>
<feature type="domain" description="DAGKc" evidence="1">
    <location>
        <begin position="6"/>
        <end position="139"/>
    </location>
</feature>
<evidence type="ECO:0000313" key="2">
    <source>
        <dbReference type="EMBL" id="MEK8029596.1"/>
    </source>
</evidence>
<proteinExistence type="predicted"/>
<keyword evidence="2" id="KW-0808">Transferase</keyword>
<dbReference type="PROSITE" id="PS50146">
    <property type="entry name" value="DAGK"/>
    <property type="match status" value="1"/>
</dbReference>